<gene>
    <name evidence="2" type="ORF">NUM_32290</name>
</gene>
<protein>
    <submittedName>
        <fullName evidence="2">Uncharacterized protein</fullName>
    </submittedName>
</protein>
<sequence length="111" mass="12035">MAPEQDVREAGRHLPAAAAPLTARARRTGPARAPTGGRYGRDPYRDGRRLWGCAGPGAAVEPAGVRAMPAVHHRYAIIDGHRSFHREAGDRPAAELIRDFLSRRLRHSAAA</sequence>
<evidence type="ECO:0000313" key="2">
    <source>
        <dbReference type="EMBL" id="GIL27975.1"/>
    </source>
</evidence>
<dbReference type="EMBL" id="BOPO01000055">
    <property type="protein sequence ID" value="GIL27975.1"/>
    <property type="molecule type" value="Genomic_DNA"/>
</dbReference>
<feature type="compositionally biased region" description="Basic and acidic residues" evidence="1">
    <location>
        <begin position="1"/>
        <end position="12"/>
    </location>
</feature>
<evidence type="ECO:0000313" key="3">
    <source>
        <dbReference type="Proteomes" id="UP000614996"/>
    </source>
</evidence>
<organism evidence="2 3">
    <name type="scientific">Actinocatenispora comari</name>
    <dbReference type="NCBI Taxonomy" id="2807577"/>
    <lineage>
        <taxon>Bacteria</taxon>
        <taxon>Bacillati</taxon>
        <taxon>Actinomycetota</taxon>
        <taxon>Actinomycetes</taxon>
        <taxon>Micromonosporales</taxon>
        <taxon>Micromonosporaceae</taxon>
        <taxon>Actinocatenispora</taxon>
    </lineage>
</organism>
<comment type="caution">
    <text evidence="2">The sequence shown here is derived from an EMBL/GenBank/DDBJ whole genome shotgun (WGS) entry which is preliminary data.</text>
</comment>
<proteinExistence type="predicted"/>
<reference evidence="3" key="1">
    <citation type="journal article" date="2021" name="Int. J. Syst. Evol. Microbiol.">
        <title>Actinocatenispora comari sp. nov., an endophytic actinomycete isolated from aerial parts of Comarum salesowianum.</title>
        <authorList>
            <person name="Oyunbileg N."/>
            <person name="Iizaka Y."/>
            <person name="Hamada M."/>
            <person name="Davaapurev B.O."/>
            <person name="Fukumoto A."/>
            <person name="Tsetseg B."/>
            <person name="Kato F."/>
            <person name="Tamura T."/>
            <person name="Batkhuu J."/>
            <person name="Anzai Y."/>
        </authorList>
    </citation>
    <scope>NUCLEOTIDE SEQUENCE [LARGE SCALE GENOMIC DNA]</scope>
    <source>
        <strain evidence="3">NUM-2625</strain>
    </source>
</reference>
<keyword evidence="3" id="KW-1185">Reference proteome</keyword>
<evidence type="ECO:0000256" key="1">
    <source>
        <dbReference type="SAM" id="MobiDB-lite"/>
    </source>
</evidence>
<feature type="region of interest" description="Disordered" evidence="1">
    <location>
        <begin position="1"/>
        <end position="45"/>
    </location>
</feature>
<dbReference type="Proteomes" id="UP000614996">
    <property type="component" value="Unassembled WGS sequence"/>
</dbReference>
<dbReference type="AlphaFoldDB" id="A0A8J4AC50"/>
<accession>A0A8J4AC50</accession>
<feature type="compositionally biased region" description="Low complexity" evidence="1">
    <location>
        <begin position="14"/>
        <end position="23"/>
    </location>
</feature>
<name>A0A8J4AC50_9ACTN</name>